<keyword evidence="1" id="KW-1133">Transmembrane helix</keyword>
<feature type="transmembrane region" description="Helical" evidence="1">
    <location>
        <begin position="89"/>
        <end position="110"/>
    </location>
</feature>
<dbReference type="PANTHER" id="PTHR36485">
    <property type="entry name" value="OS01G0939000 PROTEIN"/>
    <property type="match status" value="1"/>
</dbReference>
<accession>A0A068RZW3</accession>
<keyword evidence="1" id="KW-0472">Membrane</keyword>
<gene>
    <name evidence="2" type="ORF">LCOR_06649.1</name>
</gene>
<dbReference type="STRING" id="1263082.A0A068RZW3"/>
<protein>
    <recommendedName>
        <fullName evidence="4">Phosphatidylinositol N-acetylglucosaminyltransferase subunit Y-domain-containing protein</fullName>
    </recommendedName>
</protein>
<reference evidence="2" key="1">
    <citation type="submission" date="2013-08" db="EMBL/GenBank/DDBJ databases">
        <title>Gene expansion shapes genome architecture in the human pathogen Lichtheimia corymbifera: an evolutionary genomics analysis in the ancient terrestrial Mucorales (Mucoromycotina).</title>
        <authorList>
            <person name="Schwartze V.U."/>
            <person name="Winter S."/>
            <person name="Shelest E."/>
            <person name="Marcet-Houben M."/>
            <person name="Horn F."/>
            <person name="Wehner S."/>
            <person name="Hoffmann K."/>
            <person name="Riege K."/>
            <person name="Sammeth M."/>
            <person name="Nowrousian M."/>
            <person name="Valiante V."/>
            <person name="Linde J."/>
            <person name="Jacobsen I.D."/>
            <person name="Marz M."/>
            <person name="Brakhage A.A."/>
            <person name="Gabaldon T."/>
            <person name="Bocker S."/>
            <person name="Voigt K."/>
        </authorList>
    </citation>
    <scope>NUCLEOTIDE SEQUENCE [LARGE SCALE GENOMIC DNA]</scope>
    <source>
        <strain evidence="2">FSU 9682</strain>
    </source>
</reference>
<dbReference type="Proteomes" id="UP000027586">
    <property type="component" value="Unassembled WGS sequence"/>
</dbReference>
<evidence type="ECO:0008006" key="4">
    <source>
        <dbReference type="Google" id="ProtNLM"/>
    </source>
</evidence>
<dbReference type="OrthoDB" id="2157498at2759"/>
<name>A0A068RZW3_9FUNG</name>
<keyword evidence="3" id="KW-1185">Reference proteome</keyword>
<evidence type="ECO:0000313" key="2">
    <source>
        <dbReference type="EMBL" id="CDH55514.1"/>
    </source>
</evidence>
<dbReference type="Pfam" id="PF15159">
    <property type="entry name" value="PIG-Y"/>
    <property type="match status" value="1"/>
</dbReference>
<evidence type="ECO:0000256" key="1">
    <source>
        <dbReference type="SAM" id="Phobius"/>
    </source>
</evidence>
<proteinExistence type="predicted"/>
<feature type="transmembrane region" description="Helical" evidence="1">
    <location>
        <begin position="47"/>
        <end position="68"/>
    </location>
</feature>
<keyword evidence="1" id="KW-0812">Transmembrane</keyword>
<dbReference type="PANTHER" id="PTHR36485:SF1">
    <property type="entry name" value="TRANSMEMBRANE PROTEIN"/>
    <property type="match status" value="1"/>
</dbReference>
<dbReference type="VEuPathDB" id="FungiDB:LCOR_06649.1"/>
<dbReference type="InterPro" id="IPR029164">
    <property type="entry name" value="PIG-Y"/>
</dbReference>
<sequence>MHRRRPSKSILLPRAASSYYGNNTHHPIYARRTMAHLPETIPDTTYLWGYALIAITAITFTILMYAIIGSKYVPDTNIKLLDWIKHDEYYCLLFPITAIVWIYFIVWNWMGMKFFRHN</sequence>
<dbReference type="AlphaFoldDB" id="A0A068RZW3"/>
<comment type="caution">
    <text evidence="2">The sequence shown here is derived from an EMBL/GenBank/DDBJ whole genome shotgun (WGS) entry which is preliminary data.</text>
</comment>
<organism evidence="2 3">
    <name type="scientific">Lichtheimia corymbifera JMRC:FSU:9682</name>
    <dbReference type="NCBI Taxonomy" id="1263082"/>
    <lineage>
        <taxon>Eukaryota</taxon>
        <taxon>Fungi</taxon>
        <taxon>Fungi incertae sedis</taxon>
        <taxon>Mucoromycota</taxon>
        <taxon>Mucoromycotina</taxon>
        <taxon>Mucoromycetes</taxon>
        <taxon>Mucorales</taxon>
        <taxon>Lichtheimiaceae</taxon>
        <taxon>Lichtheimia</taxon>
    </lineage>
</organism>
<dbReference type="EMBL" id="CBTN010000030">
    <property type="protein sequence ID" value="CDH55514.1"/>
    <property type="molecule type" value="Genomic_DNA"/>
</dbReference>
<evidence type="ECO:0000313" key="3">
    <source>
        <dbReference type="Proteomes" id="UP000027586"/>
    </source>
</evidence>